<dbReference type="GO" id="GO:0004673">
    <property type="term" value="F:protein histidine kinase activity"/>
    <property type="evidence" value="ECO:0007669"/>
    <property type="project" value="UniProtKB-EC"/>
</dbReference>
<dbReference type="PANTHER" id="PTHR41523:SF8">
    <property type="entry name" value="ETHYLENE RESPONSE SENSOR PROTEIN"/>
    <property type="match status" value="1"/>
</dbReference>
<sequence length="573" mass="63095">MTAGFLDGNVFRGLAFRILLFLSLALLPLGLIAVIQTREIARQSDINSELSLLAVTEHASNAERAAIQEGFGVAKALTSIVRLYIDDREECHEFLKEYQVSSNLYSLVGFLPVTGKMECSSSDKTFDFSDYPNFDEMMENPRRRATASRDAPLSSQSVVALSQPLFDGEQFLGYVVLSIPTLAISQTPATEIERAPENVVTFNTHGFLLTADDSVEAAAQELPVNRKLSLLVGSDPTVFADVNANGEDRIYAVVPIVPGVVYAMSIWSDVVPFAQIARTSSLSVFLPVLMWIASLVVAFWALNRLAITHIKKLGRQMRHFAFNRRLPRAGMGMGVPREIVDMEQAFVGMAESIIRDEASLEDNLRQKNILLKEVHHRVKNNLQLISSIMNMQIRQARTEDARAVLKRLQDRILSLATVHKSLYQNDDLQRVDGGALVRDIVKQQLSVGLSAGSGMKITQTYEAISLDPDDAAPLSLTVSEAVTNALKYFGAQEGERPCLDISLKYDGPDSATLTIANTVGPGTPEEGSGLGAQLINAFARQLNGQIEVSQCGVWHRVVLRFPIPQQPKQVYDY</sequence>
<comment type="catalytic activity">
    <reaction evidence="1">
        <text>ATP + protein L-histidine = ADP + protein N-phospho-L-histidine.</text>
        <dbReference type="EC" id="2.7.13.3"/>
    </reaction>
</comment>
<feature type="domain" description="Signal transduction histidine kinase HWE region" evidence="10">
    <location>
        <begin position="373"/>
        <end position="456"/>
    </location>
</feature>
<keyword evidence="12" id="KW-1185">Reference proteome</keyword>
<keyword evidence="8" id="KW-0812">Transmembrane</keyword>
<dbReference type="SMART" id="SM00911">
    <property type="entry name" value="HWE_HK"/>
    <property type="match status" value="1"/>
</dbReference>
<feature type="domain" description="Histidine kinase/HSP90-like ATPase" evidence="9">
    <location>
        <begin position="469"/>
        <end position="565"/>
    </location>
</feature>
<feature type="transmembrane region" description="Helical" evidence="8">
    <location>
        <begin position="250"/>
        <end position="268"/>
    </location>
</feature>
<accession>A0A5S3PGE4</accession>
<evidence type="ECO:0000259" key="9">
    <source>
        <dbReference type="SMART" id="SM00387"/>
    </source>
</evidence>
<proteinExistence type="predicted"/>
<evidence type="ECO:0000256" key="4">
    <source>
        <dbReference type="ARBA" id="ARBA00022679"/>
    </source>
</evidence>
<evidence type="ECO:0000313" key="12">
    <source>
        <dbReference type="Proteomes" id="UP000309550"/>
    </source>
</evidence>
<keyword evidence="5" id="KW-0547">Nucleotide-binding</keyword>
<dbReference type="Gene3D" id="3.30.450.20">
    <property type="entry name" value="PAS domain"/>
    <property type="match status" value="2"/>
</dbReference>
<reference evidence="11 12" key="1">
    <citation type="submission" date="2019-05" db="EMBL/GenBank/DDBJ databases">
        <title>Sulfitobacter sabulilitoris sp. nov., isolated from a marine sand.</title>
        <authorList>
            <person name="Yoon J.-H."/>
        </authorList>
    </citation>
    <scope>NUCLEOTIDE SEQUENCE [LARGE SCALE GENOMIC DNA]</scope>
    <source>
        <strain evidence="11 12">HSMS-29</strain>
    </source>
</reference>
<dbReference type="AlphaFoldDB" id="A0A5S3PGE4"/>
<keyword evidence="8" id="KW-0472">Membrane</keyword>
<evidence type="ECO:0000256" key="6">
    <source>
        <dbReference type="ARBA" id="ARBA00022777"/>
    </source>
</evidence>
<feature type="transmembrane region" description="Helical" evidence="8">
    <location>
        <begin position="14"/>
        <end position="35"/>
    </location>
</feature>
<protein>
    <recommendedName>
        <fullName evidence="2">histidine kinase</fullName>
        <ecNumber evidence="2">2.7.13.3</ecNumber>
    </recommendedName>
</protein>
<dbReference type="Pfam" id="PF07568">
    <property type="entry name" value="HisKA_2"/>
    <property type="match status" value="1"/>
</dbReference>
<comment type="caution">
    <text evidence="11">The sequence shown here is derived from an EMBL/GenBank/DDBJ whole genome shotgun (WGS) entry which is preliminary data.</text>
</comment>
<dbReference type="PANTHER" id="PTHR41523">
    <property type="entry name" value="TWO-COMPONENT SYSTEM SENSOR PROTEIN"/>
    <property type="match status" value="1"/>
</dbReference>
<dbReference type="RefSeq" id="WP_138663586.1">
    <property type="nucleotide sequence ID" value="NZ_VANS01000006.1"/>
</dbReference>
<dbReference type="SUPFAM" id="SSF55874">
    <property type="entry name" value="ATPase domain of HSP90 chaperone/DNA topoisomerase II/histidine kinase"/>
    <property type="match status" value="1"/>
</dbReference>
<evidence type="ECO:0000256" key="2">
    <source>
        <dbReference type="ARBA" id="ARBA00012438"/>
    </source>
</evidence>
<gene>
    <name evidence="11" type="ORF">FDT80_17295</name>
</gene>
<evidence type="ECO:0000259" key="10">
    <source>
        <dbReference type="SMART" id="SM00911"/>
    </source>
</evidence>
<name>A0A5S3PGE4_9RHOB</name>
<keyword evidence="6 11" id="KW-0418">Kinase</keyword>
<evidence type="ECO:0000256" key="8">
    <source>
        <dbReference type="SAM" id="Phobius"/>
    </source>
</evidence>
<dbReference type="SMART" id="SM00387">
    <property type="entry name" value="HATPase_c"/>
    <property type="match status" value="1"/>
</dbReference>
<dbReference type="InterPro" id="IPR011102">
    <property type="entry name" value="Sig_transdc_His_kinase_HWE"/>
</dbReference>
<evidence type="ECO:0000256" key="3">
    <source>
        <dbReference type="ARBA" id="ARBA00022553"/>
    </source>
</evidence>
<dbReference type="EC" id="2.7.13.3" evidence="2"/>
<keyword evidence="8" id="KW-1133">Transmembrane helix</keyword>
<evidence type="ECO:0000256" key="5">
    <source>
        <dbReference type="ARBA" id="ARBA00022741"/>
    </source>
</evidence>
<evidence type="ECO:0000256" key="1">
    <source>
        <dbReference type="ARBA" id="ARBA00000085"/>
    </source>
</evidence>
<dbReference type="EMBL" id="VANS01000006">
    <property type="protein sequence ID" value="TMM50610.1"/>
    <property type="molecule type" value="Genomic_DNA"/>
</dbReference>
<dbReference type="InterPro" id="IPR011495">
    <property type="entry name" value="Sig_transdc_His_kin_sub2_dim/P"/>
</dbReference>
<dbReference type="OrthoDB" id="9767435at2"/>
<dbReference type="Proteomes" id="UP000309550">
    <property type="component" value="Unassembled WGS sequence"/>
</dbReference>
<keyword evidence="4" id="KW-0808">Transferase</keyword>
<feature type="transmembrane region" description="Helical" evidence="8">
    <location>
        <begin position="288"/>
        <end position="307"/>
    </location>
</feature>
<keyword evidence="7" id="KW-0067">ATP-binding</keyword>
<dbReference type="InterPro" id="IPR003594">
    <property type="entry name" value="HATPase_dom"/>
</dbReference>
<dbReference type="GO" id="GO:0005524">
    <property type="term" value="F:ATP binding"/>
    <property type="evidence" value="ECO:0007669"/>
    <property type="project" value="UniProtKB-KW"/>
</dbReference>
<organism evidence="11 12">
    <name type="scientific">Sulfitobacter sabulilitoris</name>
    <dbReference type="NCBI Taxonomy" id="2562655"/>
    <lineage>
        <taxon>Bacteria</taxon>
        <taxon>Pseudomonadati</taxon>
        <taxon>Pseudomonadota</taxon>
        <taxon>Alphaproteobacteria</taxon>
        <taxon>Rhodobacterales</taxon>
        <taxon>Roseobacteraceae</taxon>
        <taxon>Sulfitobacter</taxon>
    </lineage>
</organism>
<evidence type="ECO:0000313" key="11">
    <source>
        <dbReference type="EMBL" id="TMM50610.1"/>
    </source>
</evidence>
<evidence type="ECO:0000256" key="7">
    <source>
        <dbReference type="ARBA" id="ARBA00022840"/>
    </source>
</evidence>
<dbReference type="Pfam" id="PF02518">
    <property type="entry name" value="HATPase_c"/>
    <property type="match status" value="1"/>
</dbReference>
<keyword evidence="3" id="KW-0597">Phosphoprotein</keyword>
<dbReference type="InterPro" id="IPR036890">
    <property type="entry name" value="HATPase_C_sf"/>
</dbReference>
<dbReference type="Gene3D" id="3.30.565.10">
    <property type="entry name" value="Histidine kinase-like ATPase, C-terminal domain"/>
    <property type="match status" value="1"/>
</dbReference>